<proteinExistence type="predicted"/>
<dbReference type="OrthoDB" id="9802846at2"/>
<organism evidence="2 3">
    <name type="scientific">Persephonella hydrogeniphila</name>
    <dbReference type="NCBI Taxonomy" id="198703"/>
    <lineage>
        <taxon>Bacteria</taxon>
        <taxon>Pseudomonadati</taxon>
        <taxon>Aquificota</taxon>
        <taxon>Aquificia</taxon>
        <taxon>Aquificales</taxon>
        <taxon>Hydrogenothermaceae</taxon>
        <taxon>Persephonella</taxon>
    </lineage>
</organism>
<keyword evidence="3" id="KW-1185">Reference proteome</keyword>
<dbReference type="InterPro" id="IPR007048">
    <property type="entry name" value="IraD/Gp25-like"/>
</dbReference>
<name>A0A285NMD3_9AQUI</name>
<evidence type="ECO:0000259" key="1">
    <source>
        <dbReference type="Pfam" id="PF04965"/>
    </source>
</evidence>
<evidence type="ECO:0000313" key="3">
    <source>
        <dbReference type="Proteomes" id="UP000219036"/>
    </source>
</evidence>
<feature type="domain" description="IraD/Gp25-like" evidence="1">
    <location>
        <begin position="9"/>
        <end position="97"/>
    </location>
</feature>
<dbReference type="AlphaFoldDB" id="A0A285NMD3"/>
<reference evidence="3" key="1">
    <citation type="submission" date="2017-09" db="EMBL/GenBank/DDBJ databases">
        <authorList>
            <person name="Varghese N."/>
            <person name="Submissions S."/>
        </authorList>
    </citation>
    <scope>NUCLEOTIDE SEQUENCE [LARGE SCALE GENOMIC DNA]</scope>
    <source>
        <strain evidence="3">DSM 15103</strain>
    </source>
</reference>
<accession>A0A285NMD3</accession>
<dbReference type="Pfam" id="PF04965">
    <property type="entry name" value="GPW_gp25"/>
    <property type="match status" value="1"/>
</dbReference>
<gene>
    <name evidence="2" type="ORF">SAMN06265182_1924</name>
</gene>
<protein>
    <recommendedName>
        <fullName evidence="1">IraD/Gp25-like domain-containing protein</fullName>
    </recommendedName>
</protein>
<dbReference type="SUPFAM" id="SSF160719">
    <property type="entry name" value="gpW/gp25-like"/>
    <property type="match status" value="1"/>
</dbReference>
<evidence type="ECO:0000313" key="2">
    <source>
        <dbReference type="EMBL" id="SNZ10694.1"/>
    </source>
</evidence>
<sequence>MMLKTEFQNLLEDINQSIDVILFTRKGEKIFEPEFGCGIWELLDRGIEQVPVLIASVYDALNKWEKRIRVDKVKINSFEPNTGQVSIEIYYTMRNNNERGIYRGNLS</sequence>
<dbReference type="Gene3D" id="3.10.450.40">
    <property type="match status" value="1"/>
</dbReference>
<dbReference type="EMBL" id="OBEI01000011">
    <property type="protein sequence ID" value="SNZ10694.1"/>
    <property type="molecule type" value="Genomic_DNA"/>
</dbReference>
<dbReference type="Proteomes" id="UP000219036">
    <property type="component" value="Unassembled WGS sequence"/>
</dbReference>